<dbReference type="EMBL" id="FQZG01000024">
    <property type="protein sequence ID" value="SHJ04434.1"/>
    <property type="molecule type" value="Genomic_DNA"/>
</dbReference>
<name>A0A1M6G3E7_9ACTN</name>
<dbReference type="RefSeq" id="WP_073186993.1">
    <property type="nucleotide sequence ID" value="NZ_FQZG01000024.1"/>
</dbReference>
<dbReference type="STRING" id="1123357.SAMN02745244_01598"/>
<proteinExistence type="predicted"/>
<evidence type="ECO:0000313" key="1">
    <source>
        <dbReference type="EMBL" id="SHJ04434.1"/>
    </source>
</evidence>
<sequence>MTQQTTPPLDRKRWWPTASEIADDVRTNLAAGDEDHALRMLIDGVNYLPDAHAAGRLGEALVEPESIGDSRWDALLAGAIRYRLHQSGLPAPRWTRKEPLDTFWWPAATWASQAYNDMAHTPAELLRLGIFLDDRAFTSA</sequence>
<protein>
    <submittedName>
        <fullName evidence="1">Uncharacterized protein</fullName>
    </submittedName>
</protein>
<dbReference type="OrthoDB" id="4860911at2"/>
<keyword evidence="2" id="KW-1185">Reference proteome</keyword>
<reference evidence="1 2" key="1">
    <citation type="submission" date="2016-11" db="EMBL/GenBank/DDBJ databases">
        <authorList>
            <person name="Jaros S."/>
            <person name="Januszkiewicz K."/>
            <person name="Wedrychowicz H."/>
        </authorList>
    </citation>
    <scope>NUCLEOTIDE SEQUENCE [LARGE SCALE GENOMIC DNA]</scope>
    <source>
        <strain evidence="1 2">DSM 12906</strain>
    </source>
</reference>
<dbReference type="Proteomes" id="UP000184512">
    <property type="component" value="Unassembled WGS sequence"/>
</dbReference>
<accession>A0A1M6G3E7</accession>
<organism evidence="1 2">
    <name type="scientific">Tessaracoccus bendigoensis DSM 12906</name>
    <dbReference type="NCBI Taxonomy" id="1123357"/>
    <lineage>
        <taxon>Bacteria</taxon>
        <taxon>Bacillati</taxon>
        <taxon>Actinomycetota</taxon>
        <taxon>Actinomycetes</taxon>
        <taxon>Propionibacteriales</taxon>
        <taxon>Propionibacteriaceae</taxon>
        <taxon>Tessaracoccus</taxon>
    </lineage>
</organism>
<dbReference type="AlphaFoldDB" id="A0A1M6G3E7"/>
<gene>
    <name evidence="1" type="ORF">SAMN02745244_01598</name>
</gene>
<evidence type="ECO:0000313" key="2">
    <source>
        <dbReference type="Proteomes" id="UP000184512"/>
    </source>
</evidence>